<dbReference type="InterPro" id="IPR009003">
    <property type="entry name" value="Peptidase_S1_PA"/>
</dbReference>
<evidence type="ECO:0000313" key="1">
    <source>
        <dbReference type="EMBL" id="MDV0447674.1"/>
    </source>
</evidence>
<comment type="caution">
    <text evidence="1">The sequence shown here is derived from an EMBL/GenBank/DDBJ whole genome shotgun (WGS) entry which is preliminary data.</text>
</comment>
<protein>
    <submittedName>
        <fullName evidence="1">Uncharacterized protein</fullName>
    </submittedName>
</protein>
<sequence length="408" mass="45036">MKLKILKFLIIFIILTSLIMPVFGEEDMRKDPTCPLTKEEIQKRIDLTPPTNPEVLNQLKKDESILAIYGEIPERKGEDAYDWWISIDNIAYSIAVDGAFEKYHYDNGGTVIGFGPSCDGYIQITIYDELQNEVSSQDITEMKEIVEKYAAKKEIKNIPVVFRSSEMGQTSSSIENEHENAEKNILAAAPNYYSDKIRPIIGGISVYSSYTGPGTIGYVVKQTNNSSKRGFVTSAHLVDFQNISVYQPTVGILNGVGTSSVNATNKKVDAIYISPSTLHPFSVSAKIHTGNNQLVDVRGQLNPISGDFLKRSGLNTTSTSGYFIEYNYNYSLRDEQSGAVTFTLDKVGVMNGTTSQKKDSGGPIYIEGEGKVYIIGITQGHYGNLTIFVPCSEITSKLGVEALKMEDN</sequence>
<dbReference type="Gene3D" id="2.40.10.10">
    <property type="entry name" value="Trypsin-like serine proteases"/>
    <property type="match status" value="2"/>
</dbReference>
<organism evidence="1 2">
    <name type="scientific">Methanolapillus africanus</name>
    <dbReference type="NCBI Taxonomy" id="3028297"/>
    <lineage>
        <taxon>Archaea</taxon>
        <taxon>Methanobacteriati</taxon>
        <taxon>Methanobacteriota</taxon>
        <taxon>Stenosarchaea group</taxon>
        <taxon>Methanomicrobia</taxon>
        <taxon>Methanosarcinales</taxon>
        <taxon>Methanosarcinaceae</taxon>
        <taxon>Methanolapillus</taxon>
    </lineage>
</organism>
<name>A0AAE4MK60_9EURY</name>
<dbReference type="SUPFAM" id="SSF50494">
    <property type="entry name" value="Trypsin-like serine proteases"/>
    <property type="match status" value="1"/>
</dbReference>
<proteinExistence type="predicted"/>
<dbReference type="Proteomes" id="UP001271789">
    <property type="component" value="Unassembled WGS sequence"/>
</dbReference>
<evidence type="ECO:0000313" key="2">
    <source>
        <dbReference type="Proteomes" id="UP001271789"/>
    </source>
</evidence>
<reference evidence="1" key="1">
    <citation type="submission" date="2023-06" db="EMBL/GenBank/DDBJ databases">
        <title>Genome sequence of Methanosarcinaceae archaeon Ag5.</title>
        <authorList>
            <person name="Protasov E."/>
            <person name="Platt K."/>
            <person name="Poehlein A."/>
            <person name="Daniel R."/>
            <person name="Brune A."/>
        </authorList>
    </citation>
    <scope>NUCLEOTIDE SEQUENCE</scope>
    <source>
        <strain evidence="1">Ag5</strain>
    </source>
</reference>
<dbReference type="AlphaFoldDB" id="A0AAE4MK60"/>
<dbReference type="EMBL" id="JAWDKD010000021">
    <property type="protein sequence ID" value="MDV0447674.1"/>
    <property type="molecule type" value="Genomic_DNA"/>
</dbReference>
<dbReference type="InterPro" id="IPR043504">
    <property type="entry name" value="Peptidase_S1_PA_chymotrypsin"/>
</dbReference>
<keyword evidence="2" id="KW-1185">Reference proteome</keyword>
<accession>A0AAE4MK60</accession>
<gene>
    <name evidence="1" type="ORF">MsAg5_15850</name>
</gene>